<proteinExistence type="predicted"/>
<dbReference type="EMBL" id="GBRH01257655">
    <property type="protein sequence ID" value="JAD40240.1"/>
    <property type="molecule type" value="Transcribed_RNA"/>
</dbReference>
<reference evidence="2" key="1">
    <citation type="submission" date="2014-09" db="EMBL/GenBank/DDBJ databases">
        <authorList>
            <person name="Magalhaes I.L.F."/>
            <person name="Oliveira U."/>
            <person name="Santos F.R."/>
            <person name="Vidigal T.H.D.A."/>
            <person name="Brescovit A.D."/>
            <person name="Santos A.J."/>
        </authorList>
    </citation>
    <scope>NUCLEOTIDE SEQUENCE</scope>
    <source>
        <tissue evidence="2">Shoot tissue taken approximately 20 cm above the soil surface</tissue>
    </source>
</reference>
<feature type="region of interest" description="Disordered" evidence="1">
    <location>
        <begin position="1"/>
        <end position="42"/>
    </location>
</feature>
<sequence length="63" mass="6552">MLPMGGDRGGQRFAKVGDERHRSSGPATLRHDSGVAGSREEARGADCAVGALCVLGERETKKG</sequence>
<evidence type="ECO:0000313" key="2">
    <source>
        <dbReference type="EMBL" id="JAD40240.1"/>
    </source>
</evidence>
<protein>
    <submittedName>
        <fullName evidence="2">Uncharacterized protein</fullName>
    </submittedName>
</protein>
<organism evidence="2">
    <name type="scientific">Arundo donax</name>
    <name type="common">Giant reed</name>
    <name type="synonym">Donax arundinaceus</name>
    <dbReference type="NCBI Taxonomy" id="35708"/>
    <lineage>
        <taxon>Eukaryota</taxon>
        <taxon>Viridiplantae</taxon>
        <taxon>Streptophyta</taxon>
        <taxon>Embryophyta</taxon>
        <taxon>Tracheophyta</taxon>
        <taxon>Spermatophyta</taxon>
        <taxon>Magnoliopsida</taxon>
        <taxon>Liliopsida</taxon>
        <taxon>Poales</taxon>
        <taxon>Poaceae</taxon>
        <taxon>PACMAD clade</taxon>
        <taxon>Arundinoideae</taxon>
        <taxon>Arundineae</taxon>
        <taxon>Arundo</taxon>
    </lineage>
</organism>
<accession>A0A0A8ZTY8</accession>
<reference evidence="2" key="2">
    <citation type="journal article" date="2015" name="Data Brief">
        <title>Shoot transcriptome of the giant reed, Arundo donax.</title>
        <authorList>
            <person name="Barrero R.A."/>
            <person name="Guerrero F.D."/>
            <person name="Moolhuijzen P."/>
            <person name="Goolsby J.A."/>
            <person name="Tidwell J."/>
            <person name="Bellgard S.E."/>
            <person name="Bellgard M.I."/>
        </authorList>
    </citation>
    <scope>NUCLEOTIDE SEQUENCE</scope>
    <source>
        <tissue evidence="2">Shoot tissue taken approximately 20 cm above the soil surface</tissue>
    </source>
</reference>
<dbReference type="AlphaFoldDB" id="A0A0A8ZTY8"/>
<evidence type="ECO:0000256" key="1">
    <source>
        <dbReference type="SAM" id="MobiDB-lite"/>
    </source>
</evidence>
<feature type="compositionally biased region" description="Basic and acidic residues" evidence="1">
    <location>
        <begin position="29"/>
        <end position="42"/>
    </location>
</feature>
<name>A0A0A8ZTY8_ARUDO</name>